<keyword evidence="1" id="KW-0472">Membrane</keyword>
<evidence type="ECO:0000313" key="2">
    <source>
        <dbReference type="EMBL" id="MCL9818759.1"/>
    </source>
</evidence>
<evidence type="ECO:0000256" key="1">
    <source>
        <dbReference type="SAM" id="Phobius"/>
    </source>
</evidence>
<sequence>MLKENYDLTTIISAVVTFLIVLLAIRFILFIVNRKGSQIQKPDWLEGDERFEVKKRKKGR</sequence>
<evidence type="ECO:0000313" key="3">
    <source>
        <dbReference type="Proteomes" id="UP001057522"/>
    </source>
</evidence>
<proteinExistence type="predicted"/>
<feature type="transmembrane region" description="Helical" evidence="1">
    <location>
        <begin position="12"/>
        <end position="32"/>
    </location>
</feature>
<accession>A0ABT0TSJ1</accession>
<keyword evidence="1" id="KW-0812">Transmembrane</keyword>
<dbReference type="Proteomes" id="UP001057522">
    <property type="component" value="Unassembled WGS sequence"/>
</dbReference>
<protein>
    <submittedName>
        <fullName evidence="2">Uncharacterized protein</fullName>
    </submittedName>
</protein>
<dbReference type="RefSeq" id="WP_112056855.1">
    <property type="nucleotide sequence ID" value="NZ_JAMOKV010000001.1"/>
</dbReference>
<keyword evidence="3" id="KW-1185">Reference proteome</keyword>
<reference evidence="2" key="1">
    <citation type="submission" date="2022-06" db="EMBL/GenBank/DDBJ databases">
        <title>Helicobacter colisuis sp. nov.</title>
        <authorList>
            <person name="Papic B."/>
            <person name="Gruntar I."/>
        </authorList>
    </citation>
    <scope>NUCLEOTIDE SEQUENCE</scope>
    <source>
        <strain evidence="2">11154-15</strain>
    </source>
</reference>
<comment type="caution">
    <text evidence="2">The sequence shown here is derived from an EMBL/GenBank/DDBJ whole genome shotgun (WGS) entry which is preliminary data.</text>
</comment>
<gene>
    <name evidence="2" type="ORF">NCR95_00980</name>
</gene>
<keyword evidence="1" id="KW-1133">Transmembrane helix</keyword>
<name>A0ABT0TSJ1_9HELI</name>
<dbReference type="EMBL" id="JAMOKX010000001">
    <property type="protein sequence ID" value="MCL9818759.1"/>
    <property type="molecule type" value="Genomic_DNA"/>
</dbReference>
<organism evidence="2 3">
    <name type="scientific">Helicobacter colisuis</name>
    <dbReference type="NCBI Taxonomy" id="2949739"/>
    <lineage>
        <taxon>Bacteria</taxon>
        <taxon>Pseudomonadati</taxon>
        <taxon>Campylobacterota</taxon>
        <taxon>Epsilonproteobacteria</taxon>
        <taxon>Campylobacterales</taxon>
        <taxon>Helicobacteraceae</taxon>
        <taxon>Helicobacter</taxon>
    </lineage>
</organism>